<keyword evidence="14" id="KW-1185">Reference proteome</keyword>
<dbReference type="AlphaFoldDB" id="A0A419RW58"/>
<dbReference type="GO" id="GO:0009279">
    <property type="term" value="C:cell outer membrane"/>
    <property type="evidence" value="ECO:0007669"/>
    <property type="project" value="UniProtKB-SubCell"/>
</dbReference>
<keyword evidence="5 9" id="KW-0798">TonB box</keyword>
<evidence type="ECO:0000256" key="4">
    <source>
        <dbReference type="ARBA" id="ARBA00022692"/>
    </source>
</evidence>
<dbReference type="Gene3D" id="2.170.130.10">
    <property type="entry name" value="TonB-dependent receptor, plug domain"/>
    <property type="match status" value="1"/>
</dbReference>
<protein>
    <submittedName>
        <fullName evidence="13">TonB-dependent receptor</fullName>
    </submittedName>
</protein>
<keyword evidence="6 8" id="KW-0472">Membrane</keyword>
<evidence type="ECO:0000256" key="2">
    <source>
        <dbReference type="ARBA" id="ARBA00022448"/>
    </source>
</evidence>
<evidence type="ECO:0000256" key="5">
    <source>
        <dbReference type="ARBA" id="ARBA00023077"/>
    </source>
</evidence>
<evidence type="ECO:0000313" key="13">
    <source>
        <dbReference type="EMBL" id="RJY10003.1"/>
    </source>
</evidence>
<sequence length="1026" mass="110059">MRNWKNNGRVVPGARMTAGLLATTAAIALASPALAQDEGPIEENEGATDAIADDNFINQTDDGVIVVTGIRSALQSALNEERNAGSLVEVIQAEDIGKLPDQNLAEVLENIPGVQITRRAGVGSGVQIRGTNDNRTEINGVSTVGSGQGRGGINFEDVNAAIISSLEVIKAPEAGTIEGSVGGTINLRTIRPLDIVDRVATVRVQGEYSELSDSITPRIAASFGDNWETGLGDIGIVIAGSYTEQEATSFRPRVDRDGGLVENRDAVVIRNGGTPEDVATRRPAAQDFDFLGIQFLNQELENFEYTTINVAGTLEWSPVDNLRLFFDGFYNDQERRQDSSRVQGSGVSSVLNFNVPDSFETVDFGSLDGVDLGSIQAALTGTIQPFLDRDDDDPNLRFSSDTGARLTESQLYRLGGELEFGRFTLFAEAAYSTADTRNPNLSTTLNFINPVTPVDGGGGNDNAVPFRYDLSDGLAFGLDFDSPFAPSVAQLLDPANVVLDAINVGADETENSETAFRIDLTYDAYDVLPFVTSIDVGARFNDRSSKFQDIGSNLGLSRLDDSPRGTAFADLLVPGPDNFDAADGRELAFRNFLLIDPDRSFNDPEGTLDILQAALATVPGMRTIDDPTPNPAGFYDISEKTIAAYGQLNFELGPVRGNAGLRFVDTTIDSLGNNIGDDRITRVLSTGSYQEWLPRVNLIVEPIEDVVLRASYTEDINRPDFNALSTSVVFGTSSQAAIAIGNPALEPETVQSYDASIDWYFAPSALVSVGVFHKERSNLFVSQLEEAFRDGRGFGDITPPCEGGGIFNPVADRNISSDVPGNGICVDVVTTINDTATTTQSGVEVSFQYDLSSFEDSIGFASGFGVIANYTYQDFGGGEAVQTSASRGTDVFNAINGIYDDANFVPVTAVQGLLDFSPHAYNVTLFYEKYGLSARARYTWRDAFRTLDTAGGASLNSTLGFPVVTAARGQLNASLSYDVSDFLTVGVEGVNLTGSDIFQYCVNDDALLCFQGLPDRRVTFGATLNF</sequence>
<dbReference type="InterPro" id="IPR010104">
    <property type="entry name" value="TonB_rcpt_bac"/>
</dbReference>
<evidence type="ECO:0000256" key="3">
    <source>
        <dbReference type="ARBA" id="ARBA00022452"/>
    </source>
</evidence>
<feature type="chain" id="PRO_5019523039" evidence="10">
    <location>
        <begin position="36"/>
        <end position="1026"/>
    </location>
</feature>
<feature type="signal peptide" evidence="10">
    <location>
        <begin position="1"/>
        <end position="35"/>
    </location>
</feature>
<dbReference type="PROSITE" id="PS52016">
    <property type="entry name" value="TONB_DEPENDENT_REC_3"/>
    <property type="match status" value="1"/>
</dbReference>
<evidence type="ECO:0000259" key="11">
    <source>
        <dbReference type="Pfam" id="PF00593"/>
    </source>
</evidence>
<dbReference type="InterPro" id="IPR036942">
    <property type="entry name" value="Beta-barrel_TonB_sf"/>
</dbReference>
<keyword evidence="4 8" id="KW-0812">Transmembrane</keyword>
<keyword evidence="3 8" id="KW-1134">Transmembrane beta strand</keyword>
<dbReference type="EMBL" id="RAHX01000001">
    <property type="protein sequence ID" value="RJY10003.1"/>
    <property type="molecule type" value="Genomic_DNA"/>
</dbReference>
<dbReference type="InterPro" id="IPR037066">
    <property type="entry name" value="Plug_dom_sf"/>
</dbReference>
<dbReference type="SUPFAM" id="SSF56935">
    <property type="entry name" value="Porins"/>
    <property type="match status" value="1"/>
</dbReference>
<evidence type="ECO:0000313" key="14">
    <source>
        <dbReference type="Proteomes" id="UP000285232"/>
    </source>
</evidence>
<organism evidence="13 14">
    <name type="scientific">Aurantiacibacter aquimixticola</name>
    <dbReference type="NCBI Taxonomy" id="1958945"/>
    <lineage>
        <taxon>Bacteria</taxon>
        <taxon>Pseudomonadati</taxon>
        <taxon>Pseudomonadota</taxon>
        <taxon>Alphaproteobacteria</taxon>
        <taxon>Sphingomonadales</taxon>
        <taxon>Erythrobacteraceae</taxon>
        <taxon>Aurantiacibacter</taxon>
    </lineage>
</organism>
<dbReference type="InterPro" id="IPR012910">
    <property type="entry name" value="Plug_dom"/>
</dbReference>
<keyword evidence="13" id="KW-0675">Receptor</keyword>
<evidence type="ECO:0000256" key="9">
    <source>
        <dbReference type="RuleBase" id="RU003357"/>
    </source>
</evidence>
<evidence type="ECO:0000256" key="10">
    <source>
        <dbReference type="SAM" id="SignalP"/>
    </source>
</evidence>
<keyword evidence="7 8" id="KW-0998">Cell outer membrane</keyword>
<dbReference type="InterPro" id="IPR000531">
    <property type="entry name" value="Beta-barrel_TonB"/>
</dbReference>
<dbReference type="NCBIfam" id="TIGR01782">
    <property type="entry name" value="TonB-Xanth-Caul"/>
    <property type="match status" value="1"/>
</dbReference>
<keyword evidence="2 8" id="KW-0813">Transport</keyword>
<dbReference type="Proteomes" id="UP000285232">
    <property type="component" value="Unassembled WGS sequence"/>
</dbReference>
<dbReference type="InterPro" id="IPR039426">
    <property type="entry name" value="TonB-dep_rcpt-like"/>
</dbReference>
<comment type="similarity">
    <text evidence="8 9">Belongs to the TonB-dependent receptor family.</text>
</comment>
<dbReference type="PANTHER" id="PTHR40980">
    <property type="entry name" value="PLUG DOMAIN-CONTAINING PROTEIN"/>
    <property type="match status" value="1"/>
</dbReference>
<dbReference type="Pfam" id="PF00593">
    <property type="entry name" value="TonB_dep_Rec_b-barrel"/>
    <property type="match status" value="1"/>
</dbReference>
<evidence type="ECO:0000259" key="12">
    <source>
        <dbReference type="Pfam" id="PF07715"/>
    </source>
</evidence>
<evidence type="ECO:0000256" key="8">
    <source>
        <dbReference type="PROSITE-ProRule" id="PRU01360"/>
    </source>
</evidence>
<name>A0A419RW58_9SPHN</name>
<dbReference type="OrthoDB" id="5476657at2"/>
<accession>A0A419RW58</accession>
<dbReference type="Pfam" id="PF07715">
    <property type="entry name" value="Plug"/>
    <property type="match status" value="1"/>
</dbReference>
<dbReference type="PANTHER" id="PTHR40980:SF3">
    <property type="entry name" value="TONB-DEPENDENT RECEPTOR-LIKE BETA-BARREL DOMAIN-CONTAINING PROTEIN"/>
    <property type="match status" value="1"/>
</dbReference>
<proteinExistence type="inferred from homology"/>
<evidence type="ECO:0000256" key="6">
    <source>
        <dbReference type="ARBA" id="ARBA00023136"/>
    </source>
</evidence>
<comment type="caution">
    <text evidence="13">The sequence shown here is derived from an EMBL/GenBank/DDBJ whole genome shotgun (WGS) entry which is preliminary data.</text>
</comment>
<feature type="domain" description="TonB-dependent receptor plug" evidence="12">
    <location>
        <begin position="82"/>
        <end position="183"/>
    </location>
</feature>
<evidence type="ECO:0000256" key="1">
    <source>
        <dbReference type="ARBA" id="ARBA00004571"/>
    </source>
</evidence>
<reference evidence="13 14" key="1">
    <citation type="journal article" date="2017" name="Int. J. Syst. Evol. Microbiol.">
        <title>Erythrobacter aquimixticola sp. nov., isolated from the junction between the ocean and a freshwater spring.</title>
        <authorList>
            <person name="Park S."/>
            <person name="Jung Y.T."/>
            <person name="Choi S.J."/>
            <person name="Yoon J.H."/>
        </authorList>
    </citation>
    <scope>NUCLEOTIDE SEQUENCE [LARGE SCALE GENOMIC DNA]</scope>
    <source>
        <strain evidence="13 14">JSSK-14</strain>
    </source>
</reference>
<gene>
    <name evidence="13" type="ORF">D6201_12155</name>
</gene>
<feature type="domain" description="TonB-dependent receptor-like beta-barrel" evidence="11">
    <location>
        <begin position="506"/>
        <end position="992"/>
    </location>
</feature>
<comment type="subcellular location">
    <subcellularLocation>
        <location evidence="1 8">Cell outer membrane</location>
        <topology evidence="1 8">Multi-pass membrane protein</topology>
    </subcellularLocation>
</comment>
<dbReference type="Gene3D" id="2.40.170.20">
    <property type="entry name" value="TonB-dependent receptor, beta-barrel domain"/>
    <property type="match status" value="1"/>
</dbReference>
<keyword evidence="10" id="KW-0732">Signal</keyword>
<evidence type="ECO:0000256" key="7">
    <source>
        <dbReference type="ARBA" id="ARBA00023237"/>
    </source>
</evidence>